<organism evidence="2 3">
    <name type="scientific">Chromatium okenii</name>
    <dbReference type="NCBI Taxonomy" id="61644"/>
    <lineage>
        <taxon>Bacteria</taxon>
        <taxon>Pseudomonadati</taxon>
        <taxon>Pseudomonadota</taxon>
        <taxon>Gammaproteobacteria</taxon>
        <taxon>Chromatiales</taxon>
        <taxon>Chromatiaceae</taxon>
        <taxon>Chromatium</taxon>
    </lineage>
</organism>
<dbReference type="RefSeq" id="WP_105073126.1">
    <property type="nucleotide sequence ID" value="NZ_PPGH01000027.1"/>
</dbReference>
<dbReference type="OrthoDB" id="6008408at2"/>
<dbReference type="EMBL" id="PPGH01000027">
    <property type="protein sequence ID" value="PQJ96879.1"/>
    <property type="molecule type" value="Genomic_DNA"/>
</dbReference>
<evidence type="ECO:0000313" key="3">
    <source>
        <dbReference type="Proteomes" id="UP000239936"/>
    </source>
</evidence>
<keyword evidence="1" id="KW-0472">Membrane</keyword>
<keyword evidence="1" id="KW-0812">Transmembrane</keyword>
<accession>A0A2S7XT14</accession>
<proteinExistence type="predicted"/>
<keyword evidence="2" id="KW-0614">Plasmid</keyword>
<sequence>MKIGDYYLPSGGIPEGHRDIWLFLTLLSLSWFVPAARVKSEMLKIARRYTPGLMNDVQRQMLPIIKRAEASMRGEKIVFNVKQLTHVINSSVKPV</sequence>
<keyword evidence="1" id="KW-1133">Transmembrane helix</keyword>
<geneLocation type="plasmid" evidence="2">
    <name>pCok386</name>
</geneLocation>
<name>A0A2S7XT14_9GAMM</name>
<evidence type="ECO:0000256" key="1">
    <source>
        <dbReference type="SAM" id="Phobius"/>
    </source>
</evidence>
<dbReference type="AlphaFoldDB" id="A0A2S7XT14"/>
<reference evidence="2 3" key="1">
    <citation type="submission" date="2018-01" db="EMBL/GenBank/DDBJ databases">
        <title>The complete genome sequence of Chromatium okenii LaCa, a purple sulfur bacterium with a turbulent life.</title>
        <authorList>
            <person name="Luedin S.M."/>
            <person name="Liechti N."/>
            <person name="Storelli N."/>
            <person name="Danza F."/>
            <person name="Wittwer M."/>
            <person name="Pothier J.F."/>
            <person name="Tonolla M.A."/>
        </authorList>
    </citation>
    <scope>NUCLEOTIDE SEQUENCE [LARGE SCALE GENOMIC DNA]</scope>
    <source>
        <strain evidence="2 3">LaCa</strain>
        <plasmid evidence="2">pCok386</plasmid>
    </source>
</reference>
<protein>
    <submittedName>
        <fullName evidence="2">Uncharacterized protein</fullName>
    </submittedName>
</protein>
<dbReference type="Proteomes" id="UP000239936">
    <property type="component" value="Unassembled WGS sequence"/>
</dbReference>
<gene>
    <name evidence="2" type="ORF">CXB77_05545</name>
</gene>
<comment type="caution">
    <text evidence="2">The sequence shown here is derived from an EMBL/GenBank/DDBJ whole genome shotgun (WGS) entry which is preliminary data.</text>
</comment>
<evidence type="ECO:0000313" key="2">
    <source>
        <dbReference type="EMBL" id="PQJ96879.1"/>
    </source>
</evidence>
<feature type="transmembrane region" description="Helical" evidence="1">
    <location>
        <begin position="20"/>
        <end position="38"/>
    </location>
</feature>
<keyword evidence="3" id="KW-1185">Reference proteome</keyword>